<reference evidence="1 2" key="1">
    <citation type="submission" date="2021-01" db="EMBL/GenBank/DDBJ databases">
        <title>Whole genome shotgun sequence of Actinoplanes durhamensis NBRC 14914.</title>
        <authorList>
            <person name="Komaki H."/>
            <person name="Tamura T."/>
        </authorList>
    </citation>
    <scope>NUCLEOTIDE SEQUENCE [LARGE SCALE GENOMIC DNA]</scope>
    <source>
        <strain evidence="1 2">NBRC 14914</strain>
    </source>
</reference>
<organism evidence="1 2">
    <name type="scientific">Paractinoplanes durhamensis</name>
    <dbReference type="NCBI Taxonomy" id="113563"/>
    <lineage>
        <taxon>Bacteria</taxon>
        <taxon>Bacillati</taxon>
        <taxon>Actinomycetota</taxon>
        <taxon>Actinomycetes</taxon>
        <taxon>Micromonosporales</taxon>
        <taxon>Micromonosporaceae</taxon>
        <taxon>Paractinoplanes</taxon>
    </lineage>
</organism>
<sequence>MVAAITGFAVWVLWPDPPRQREYVDAKACLLTDEKGILGEPAKTVWSSMKDASVETLVRVQYLQVTGPQTVANAETYLNTLTLSHCGMIVAAGQAQIDSVNRHAGENLDIQFVTVDGGTGATNVRALNESAPETLRKELQNRLEDLADAAS</sequence>
<accession>A0ABQ3Z8U8</accession>
<dbReference type="EMBL" id="BOML01000059">
    <property type="protein sequence ID" value="GIE06248.1"/>
    <property type="molecule type" value="Genomic_DNA"/>
</dbReference>
<gene>
    <name evidence="1" type="ORF">Adu01nite_75980</name>
</gene>
<evidence type="ECO:0000313" key="2">
    <source>
        <dbReference type="Proteomes" id="UP000637628"/>
    </source>
</evidence>
<dbReference type="Gene3D" id="3.40.50.2300">
    <property type="match status" value="1"/>
</dbReference>
<evidence type="ECO:0000313" key="1">
    <source>
        <dbReference type="EMBL" id="GIE06248.1"/>
    </source>
</evidence>
<name>A0ABQ3Z8U8_9ACTN</name>
<comment type="caution">
    <text evidence="1">The sequence shown here is derived from an EMBL/GenBank/DDBJ whole genome shotgun (WGS) entry which is preliminary data.</text>
</comment>
<proteinExistence type="predicted"/>
<protein>
    <submittedName>
        <fullName evidence="1">Uncharacterized protein</fullName>
    </submittedName>
</protein>
<dbReference type="Proteomes" id="UP000637628">
    <property type="component" value="Unassembled WGS sequence"/>
</dbReference>
<keyword evidence="2" id="KW-1185">Reference proteome</keyword>